<dbReference type="InterPro" id="IPR027417">
    <property type="entry name" value="P-loop_NTPase"/>
</dbReference>
<comment type="caution">
    <text evidence="4">The sequence shown here is derived from an EMBL/GenBank/DDBJ whole genome shotgun (WGS) entry which is preliminary data.</text>
</comment>
<gene>
    <name evidence="4" type="ORF">GE061_012350</name>
</gene>
<dbReference type="PRINTS" id="PR00449">
    <property type="entry name" value="RASTRNSFRMNG"/>
</dbReference>
<dbReference type="Pfam" id="PF00071">
    <property type="entry name" value="Ras"/>
    <property type="match status" value="1"/>
</dbReference>
<dbReference type="OrthoDB" id="245989at2759"/>
<dbReference type="SMART" id="SM00174">
    <property type="entry name" value="RHO"/>
    <property type="match status" value="1"/>
</dbReference>
<dbReference type="NCBIfam" id="TIGR00231">
    <property type="entry name" value="small_GTP"/>
    <property type="match status" value="1"/>
</dbReference>
<evidence type="ECO:0000256" key="2">
    <source>
        <dbReference type="ARBA" id="ARBA00022741"/>
    </source>
</evidence>
<dbReference type="AlphaFoldDB" id="A0A8S9XT97"/>
<dbReference type="GO" id="GO:0090385">
    <property type="term" value="P:phagosome-lysosome fusion"/>
    <property type="evidence" value="ECO:0007669"/>
    <property type="project" value="TreeGrafter"/>
</dbReference>
<dbReference type="Proteomes" id="UP000466442">
    <property type="component" value="Unassembled WGS sequence"/>
</dbReference>
<evidence type="ECO:0000256" key="1">
    <source>
        <dbReference type="ARBA" id="ARBA00006270"/>
    </source>
</evidence>
<dbReference type="InterPro" id="IPR005225">
    <property type="entry name" value="Small_GTP-bd"/>
</dbReference>
<dbReference type="PANTHER" id="PTHR47981">
    <property type="entry name" value="RAB FAMILY"/>
    <property type="match status" value="1"/>
</dbReference>
<dbReference type="EMBL" id="WIXP02000004">
    <property type="protein sequence ID" value="KAF6211834.1"/>
    <property type="molecule type" value="Genomic_DNA"/>
</dbReference>
<keyword evidence="3" id="KW-0342">GTP-binding</keyword>
<dbReference type="PROSITE" id="PS51421">
    <property type="entry name" value="RAS"/>
    <property type="match status" value="1"/>
</dbReference>
<dbReference type="GO" id="GO:0008333">
    <property type="term" value="P:endosome to lysosome transport"/>
    <property type="evidence" value="ECO:0007669"/>
    <property type="project" value="TreeGrafter"/>
</dbReference>
<evidence type="ECO:0000313" key="5">
    <source>
        <dbReference type="Proteomes" id="UP000466442"/>
    </source>
</evidence>
<name>A0A8S9XT97_APOLU</name>
<dbReference type="SMART" id="SM00175">
    <property type="entry name" value="RAB"/>
    <property type="match status" value="1"/>
</dbReference>
<dbReference type="InterPro" id="IPR001806">
    <property type="entry name" value="Small_GTPase"/>
</dbReference>
<accession>A0A8S9XT97</accession>
<dbReference type="GO" id="GO:0003924">
    <property type="term" value="F:GTPase activity"/>
    <property type="evidence" value="ECO:0007669"/>
    <property type="project" value="InterPro"/>
</dbReference>
<dbReference type="PROSITE" id="PS51419">
    <property type="entry name" value="RAB"/>
    <property type="match status" value="1"/>
</dbReference>
<dbReference type="GO" id="GO:0005770">
    <property type="term" value="C:late endosome"/>
    <property type="evidence" value="ECO:0007669"/>
    <property type="project" value="TreeGrafter"/>
</dbReference>
<dbReference type="SMART" id="SM00176">
    <property type="entry name" value="RAN"/>
    <property type="match status" value="1"/>
</dbReference>
<reference evidence="4" key="1">
    <citation type="journal article" date="2021" name="Mol. Ecol. Resour.">
        <title>Apolygus lucorum genome provides insights into omnivorousness and mesophyll feeding.</title>
        <authorList>
            <person name="Liu Y."/>
            <person name="Liu H."/>
            <person name="Wang H."/>
            <person name="Huang T."/>
            <person name="Liu B."/>
            <person name="Yang B."/>
            <person name="Yin L."/>
            <person name="Li B."/>
            <person name="Zhang Y."/>
            <person name="Zhang S."/>
            <person name="Jiang F."/>
            <person name="Zhang X."/>
            <person name="Ren Y."/>
            <person name="Wang B."/>
            <person name="Wang S."/>
            <person name="Lu Y."/>
            <person name="Wu K."/>
            <person name="Fan W."/>
            <person name="Wang G."/>
        </authorList>
    </citation>
    <scope>NUCLEOTIDE SEQUENCE</scope>
    <source>
        <strain evidence="4">12Hb</strain>
    </source>
</reference>
<organism evidence="4 5">
    <name type="scientific">Apolygus lucorum</name>
    <name type="common">Small green plant bug</name>
    <name type="synonym">Lygocoris lucorum</name>
    <dbReference type="NCBI Taxonomy" id="248454"/>
    <lineage>
        <taxon>Eukaryota</taxon>
        <taxon>Metazoa</taxon>
        <taxon>Ecdysozoa</taxon>
        <taxon>Arthropoda</taxon>
        <taxon>Hexapoda</taxon>
        <taxon>Insecta</taxon>
        <taxon>Pterygota</taxon>
        <taxon>Neoptera</taxon>
        <taxon>Paraneoptera</taxon>
        <taxon>Hemiptera</taxon>
        <taxon>Heteroptera</taxon>
        <taxon>Panheteroptera</taxon>
        <taxon>Cimicomorpha</taxon>
        <taxon>Miridae</taxon>
        <taxon>Mirini</taxon>
        <taxon>Apolygus</taxon>
    </lineage>
</organism>
<dbReference type="GO" id="GO:0005525">
    <property type="term" value="F:GTP binding"/>
    <property type="evidence" value="ECO:0007669"/>
    <property type="project" value="UniProtKB-KW"/>
</dbReference>
<dbReference type="SUPFAM" id="SSF52540">
    <property type="entry name" value="P-loop containing nucleoside triphosphate hydrolases"/>
    <property type="match status" value="1"/>
</dbReference>
<evidence type="ECO:0008006" key="6">
    <source>
        <dbReference type="Google" id="ProtNLM"/>
    </source>
</evidence>
<dbReference type="Gene3D" id="3.40.50.300">
    <property type="entry name" value="P-loop containing nucleotide triphosphate hydrolases"/>
    <property type="match status" value="1"/>
</dbReference>
<sequence length="273" mass="31375">MGLTPTNSELGKITYLCEVKKIMKAIQRKKIVRYVQKGFQLRYRMDGRSFNSTNEKLGRPVRPQERRDLVFKFLVIGDYGVGKTAIVRRYTEGKFSSNYKITVGADFCVRSMMWDAKTRVSLQLWDIAGHERFSYMTRVYYKYAVGCAVVFDITRHASFKSVIRWVNDLNNKVMLDDGSQVPIVLLANKWDIGESCVSDEAINKLCKELGIPTWFKTSAKYNLNIDEGISKLVGEAIRRTKENEQPVKKYDGISLDERRSTIGSLRDREGCCT</sequence>
<protein>
    <recommendedName>
        <fullName evidence="6">Ras-related protein Rab</fullName>
    </recommendedName>
</protein>
<proteinExistence type="inferred from homology"/>
<dbReference type="SMART" id="SM00173">
    <property type="entry name" value="RAS"/>
    <property type="match status" value="1"/>
</dbReference>
<dbReference type="PANTHER" id="PTHR47981:SF39">
    <property type="entry name" value="RAS-RELATED PROTEIN RAB"/>
    <property type="match status" value="1"/>
</dbReference>
<dbReference type="GO" id="GO:0005764">
    <property type="term" value="C:lysosome"/>
    <property type="evidence" value="ECO:0007669"/>
    <property type="project" value="TreeGrafter"/>
</dbReference>
<evidence type="ECO:0000313" key="4">
    <source>
        <dbReference type="EMBL" id="KAF6211834.1"/>
    </source>
</evidence>
<comment type="similarity">
    <text evidence="1">Belongs to the small GTPase superfamily. Rab family.</text>
</comment>
<dbReference type="FunFam" id="3.40.50.300:FF:002133">
    <property type="entry name" value="Ras family protein"/>
    <property type="match status" value="1"/>
</dbReference>
<keyword evidence="2" id="KW-0547">Nucleotide-binding</keyword>
<dbReference type="GO" id="GO:0045335">
    <property type="term" value="C:phagocytic vesicle"/>
    <property type="evidence" value="ECO:0007669"/>
    <property type="project" value="TreeGrafter"/>
</dbReference>
<evidence type="ECO:0000256" key="3">
    <source>
        <dbReference type="ARBA" id="ARBA00023134"/>
    </source>
</evidence>
<keyword evidence="5" id="KW-1185">Reference proteome</keyword>